<name>A0ABX1PWR6_9RHOO</name>
<evidence type="ECO:0000259" key="1">
    <source>
        <dbReference type="Pfam" id="PF07731"/>
    </source>
</evidence>
<dbReference type="SUPFAM" id="SSF49503">
    <property type="entry name" value="Cupredoxins"/>
    <property type="match status" value="2"/>
</dbReference>
<dbReference type="CDD" id="cd13866">
    <property type="entry name" value="CuRO_2_BOD"/>
    <property type="match status" value="1"/>
</dbReference>
<comment type="caution">
    <text evidence="2">The sequence shown here is derived from an EMBL/GenBank/DDBJ whole genome shotgun (WGS) entry which is preliminary data.</text>
</comment>
<dbReference type="Pfam" id="PF07731">
    <property type="entry name" value="Cu-oxidase_2"/>
    <property type="match status" value="1"/>
</dbReference>
<dbReference type="InterPro" id="IPR011706">
    <property type="entry name" value="Cu-oxidase_C"/>
</dbReference>
<proteinExistence type="predicted"/>
<dbReference type="RefSeq" id="WP_169255773.1">
    <property type="nucleotide sequence ID" value="NZ_WTVN01000011.1"/>
</dbReference>
<dbReference type="PANTHER" id="PTHR48267">
    <property type="entry name" value="CUPREDOXIN SUPERFAMILY PROTEIN"/>
    <property type="match status" value="1"/>
</dbReference>
<dbReference type="InterPro" id="IPR008972">
    <property type="entry name" value="Cupredoxin"/>
</dbReference>
<dbReference type="PROSITE" id="PS51318">
    <property type="entry name" value="TAT"/>
    <property type="match status" value="1"/>
</dbReference>
<dbReference type="InterPro" id="IPR006311">
    <property type="entry name" value="TAT_signal"/>
</dbReference>
<keyword evidence="3" id="KW-1185">Reference proteome</keyword>
<evidence type="ECO:0000313" key="2">
    <source>
        <dbReference type="EMBL" id="NMG43878.1"/>
    </source>
</evidence>
<dbReference type="InterPro" id="IPR045087">
    <property type="entry name" value="Cu-oxidase_fam"/>
</dbReference>
<reference evidence="2 3" key="1">
    <citation type="submission" date="2019-12" db="EMBL/GenBank/DDBJ databases">
        <title>Comparative genomics gives insights into the taxonomy of the Azoarcus-Aromatoleum group and reveals separate origins of nif in the plant-associated Azoarcus and non-plant-associated Aromatoleum sub-groups.</title>
        <authorList>
            <person name="Lafos M."/>
            <person name="Maluk M."/>
            <person name="Batista M."/>
            <person name="Junghare M."/>
            <person name="Carmona M."/>
            <person name="Faoro H."/>
            <person name="Cruz L.M."/>
            <person name="Battistoni F."/>
            <person name="De Souza E."/>
            <person name="Pedrosa F."/>
            <person name="Chen W.-M."/>
            <person name="Poole P.S."/>
            <person name="Dixon R.A."/>
            <person name="James E.K."/>
        </authorList>
    </citation>
    <scope>NUCLEOTIDE SEQUENCE [LARGE SCALE GENOMIC DNA]</scope>
    <source>
        <strain evidence="2 3">Td21</strain>
    </source>
</reference>
<dbReference type="CDD" id="cd13889">
    <property type="entry name" value="CuRO_3_BOD"/>
    <property type="match status" value="1"/>
</dbReference>
<feature type="domain" description="Plastocyanin-like" evidence="1">
    <location>
        <begin position="617"/>
        <end position="713"/>
    </location>
</feature>
<dbReference type="Gene3D" id="2.60.40.420">
    <property type="entry name" value="Cupredoxins - blue copper proteins"/>
    <property type="match status" value="3"/>
</dbReference>
<sequence>MYLPSNISGPRLQEAENARRNRLELAQACARGQVTRRDFLKWGLITAGGVLVPIQGLSPFAGSAFAAGGSNIPTGLPPSPLFGVRPFTQPMPRFDVLPRKAYKFGTGVMDPLPAFPGAPGPDPTREANTTSQPVAPELGGGLGPVEGRPPGPIWAHQRWDEFTPEVVVEVTQEGAKPNMAYHPGVSPQLNSGIDPAVAFHPRFHPDLPDQGPLALWTFNGSLPPKLLMGRYHESILMRHHNRLPADPAQNGGFGRHTISTHEHNGHHGAENDGFTGAFFFPGQFYDYHYPICHGGYYSINLEGSDPRCGSPSDGGGIYKLAGDYRETMSTHWFHDHMFSFTSQNVYKGNAGMFNIYSSLDRGAEDIDDGVNLRLPSGRASDSGKTWGNLDYDVNLMLADKAWDADGQLAMDIFDFDGFLGDVMTVNLVYRPYFEVERRKYRFRILNAAVSRFFKIALSDGSPMIQIANDGNLLPTPVELRALDEQGIAERYDIVIDFSRYRPGDKVWMVNLTEHENGKKPSRDLSIREAVAGKSPDPCVGKFLEFRIVRDPPKPDVSRVPSRLIPNPDLSQKPVAAYRTFEFGRGAAQTTDDPVSSFFGPWGVKTDGGQMLAADFGRVSAAPRFDTCEIWTLVNGGGGWDHPIHIHFEEGQVLARDGSPSKVPPWERGRKDVYRLRPGGSVTIKMQFRDFGGMFMEHCHNTVHEDNAMLLRWEIDGSGSASLQPLPTPIPTPQGVTFVDPTDVLPTAFK</sequence>
<gene>
    <name evidence="2" type="ORF">GPA22_09050</name>
</gene>
<evidence type="ECO:0000313" key="3">
    <source>
        <dbReference type="Proteomes" id="UP000623795"/>
    </source>
</evidence>
<dbReference type="EMBL" id="WTVN01000011">
    <property type="protein sequence ID" value="NMG43878.1"/>
    <property type="molecule type" value="Genomic_DNA"/>
</dbReference>
<organism evidence="2 3">
    <name type="scientific">Aromatoleum toluvorans</name>
    <dbReference type="NCBI Taxonomy" id="92002"/>
    <lineage>
        <taxon>Bacteria</taxon>
        <taxon>Pseudomonadati</taxon>
        <taxon>Pseudomonadota</taxon>
        <taxon>Betaproteobacteria</taxon>
        <taxon>Rhodocyclales</taxon>
        <taxon>Rhodocyclaceae</taxon>
        <taxon>Aromatoleum</taxon>
    </lineage>
</organism>
<protein>
    <submittedName>
        <fullName evidence="2">Multicopper oxidase domain-containing protein</fullName>
    </submittedName>
</protein>
<accession>A0ABX1PWR6</accession>
<dbReference type="Proteomes" id="UP000623795">
    <property type="component" value="Unassembled WGS sequence"/>
</dbReference>
<dbReference type="PANTHER" id="PTHR48267:SF1">
    <property type="entry name" value="BILIRUBIN OXIDASE"/>
    <property type="match status" value="1"/>
</dbReference>